<dbReference type="Gene3D" id="3.30.70.330">
    <property type="match status" value="1"/>
</dbReference>
<reference evidence="10" key="1">
    <citation type="journal article" date="2017" name="Nat. Ecol. Evol.">
        <title>Genome expansion and lineage-specific genetic innovations in the forest pathogenic fungi Armillaria.</title>
        <authorList>
            <person name="Sipos G."/>
            <person name="Prasanna A.N."/>
            <person name="Walter M.C."/>
            <person name="O'Connor E."/>
            <person name="Balint B."/>
            <person name="Krizsan K."/>
            <person name="Kiss B."/>
            <person name="Hess J."/>
            <person name="Varga T."/>
            <person name="Slot J."/>
            <person name="Riley R."/>
            <person name="Boka B."/>
            <person name="Rigling D."/>
            <person name="Barry K."/>
            <person name="Lee J."/>
            <person name="Mihaltcheva S."/>
            <person name="LaButti K."/>
            <person name="Lipzen A."/>
            <person name="Waldron R."/>
            <person name="Moloney N.M."/>
            <person name="Sperisen C."/>
            <person name="Kredics L."/>
            <person name="Vagvoelgyi C."/>
            <person name="Patrignani A."/>
            <person name="Fitzpatrick D."/>
            <person name="Nagy I."/>
            <person name="Doyle S."/>
            <person name="Anderson J.B."/>
            <person name="Grigoriev I.V."/>
            <person name="Gueldener U."/>
            <person name="Muensterkoetter M."/>
            <person name="Nagy L.G."/>
        </authorList>
    </citation>
    <scope>NUCLEOTIDE SEQUENCE [LARGE SCALE GENOMIC DNA]</scope>
    <source>
        <strain evidence="10">C18/9</strain>
    </source>
</reference>
<comment type="similarity">
    <text evidence="3">Belongs to the RRM RBM34 family.</text>
</comment>
<evidence type="ECO:0000256" key="2">
    <source>
        <dbReference type="ARBA" id="ARBA00004604"/>
    </source>
</evidence>
<evidence type="ECO:0000259" key="8">
    <source>
        <dbReference type="PROSITE" id="PS50102"/>
    </source>
</evidence>
<evidence type="ECO:0000256" key="6">
    <source>
        <dbReference type="ARBA" id="ARBA00023242"/>
    </source>
</evidence>
<protein>
    <recommendedName>
        <fullName evidence="4">Nucleolar protein 12</fullName>
    </recommendedName>
</protein>
<comment type="function">
    <text evidence="1">Involved in pre-25S rRNA processing.</text>
</comment>
<name>A0A284RV56_ARMOS</name>
<dbReference type="PROSITE" id="PS50102">
    <property type="entry name" value="RRM"/>
    <property type="match status" value="1"/>
</dbReference>
<organism evidence="9 10">
    <name type="scientific">Armillaria ostoyae</name>
    <name type="common">Armillaria root rot fungus</name>
    <dbReference type="NCBI Taxonomy" id="47428"/>
    <lineage>
        <taxon>Eukaryota</taxon>
        <taxon>Fungi</taxon>
        <taxon>Dikarya</taxon>
        <taxon>Basidiomycota</taxon>
        <taxon>Agaricomycotina</taxon>
        <taxon>Agaricomycetes</taxon>
        <taxon>Agaricomycetidae</taxon>
        <taxon>Agaricales</taxon>
        <taxon>Marasmiineae</taxon>
        <taxon>Physalacriaceae</taxon>
        <taxon>Armillaria</taxon>
    </lineage>
</organism>
<dbReference type="Proteomes" id="UP000219338">
    <property type="component" value="Unassembled WGS sequence"/>
</dbReference>
<evidence type="ECO:0000313" key="9">
    <source>
        <dbReference type="EMBL" id="SJL12643.1"/>
    </source>
</evidence>
<comment type="subcellular location">
    <subcellularLocation>
        <location evidence="2">Nucleus</location>
        <location evidence="2">Nucleolus</location>
    </subcellularLocation>
</comment>
<dbReference type="InterPro" id="IPR000504">
    <property type="entry name" value="RRM_dom"/>
</dbReference>
<evidence type="ECO:0000256" key="4">
    <source>
        <dbReference type="ARBA" id="ARBA00015520"/>
    </source>
</evidence>
<evidence type="ECO:0000256" key="3">
    <source>
        <dbReference type="ARBA" id="ARBA00007077"/>
    </source>
</evidence>
<evidence type="ECO:0000313" key="10">
    <source>
        <dbReference type="Proteomes" id="UP000219338"/>
    </source>
</evidence>
<dbReference type="GO" id="GO:0005730">
    <property type="term" value="C:nucleolus"/>
    <property type="evidence" value="ECO:0007669"/>
    <property type="project" value="UniProtKB-SubCell"/>
</dbReference>
<dbReference type="EMBL" id="FUEG01000017">
    <property type="protein sequence ID" value="SJL12643.1"/>
    <property type="molecule type" value="Genomic_DNA"/>
</dbReference>
<dbReference type="STRING" id="47428.A0A284RV56"/>
<evidence type="ECO:0000256" key="1">
    <source>
        <dbReference type="ARBA" id="ARBA00002475"/>
    </source>
</evidence>
<dbReference type="OrthoDB" id="442677at2759"/>
<dbReference type="PANTHER" id="PTHR23236">
    <property type="entry name" value="EUKARYOTIC TRANSLATION INITIATION FACTOR 4B/4H"/>
    <property type="match status" value="1"/>
</dbReference>
<proteinExistence type="inferred from homology"/>
<evidence type="ECO:0000256" key="7">
    <source>
        <dbReference type="PROSITE-ProRule" id="PRU00176"/>
    </source>
</evidence>
<keyword evidence="5 7" id="KW-0694">RNA-binding</keyword>
<dbReference type="SUPFAM" id="SSF54928">
    <property type="entry name" value="RNA-binding domain, RBD"/>
    <property type="match status" value="1"/>
</dbReference>
<dbReference type="InterPro" id="IPR012677">
    <property type="entry name" value="Nucleotide-bd_a/b_plait_sf"/>
</dbReference>
<dbReference type="AlphaFoldDB" id="A0A284RV56"/>
<evidence type="ECO:0000256" key="5">
    <source>
        <dbReference type="ARBA" id="ARBA00022884"/>
    </source>
</evidence>
<dbReference type="GO" id="GO:0000463">
    <property type="term" value="P:maturation of LSU-rRNA from tricistronic rRNA transcript (SSU-rRNA, 5.8S rRNA, LSU-rRNA)"/>
    <property type="evidence" value="ECO:0007669"/>
    <property type="project" value="TreeGrafter"/>
</dbReference>
<keyword evidence="10" id="KW-1185">Reference proteome</keyword>
<dbReference type="PANTHER" id="PTHR23236:SF25">
    <property type="entry name" value="RNA-BINDING PROTEIN 34"/>
    <property type="match status" value="1"/>
</dbReference>
<gene>
    <name evidence="9" type="ORF">ARMOST_16072</name>
</gene>
<keyword evidence="6" id="KW-0539">Nucleus</keyword>
<accession>A0A284RV56</accession>
<dbReference type="SMART" id="SM00360">
    <property type="entry name" value="RRM"/>
    <property type="match status" value="1"/>
</dbReference>
<sequence>MDRVLRVDLVGRTSSQDRGDSVDGDPKSSVFVGNLDFGSKEEDLRVFFEKLGTGERGPPADNDEQDGDVKKSPMWVTRVRIVRDKESQLGKGFAYVQFADRQCVDEVLALEEAKLKFAKRTSLFSKHRDITFYFGCYSKNLRPTDCIANQTAS</sequence>
<feature type="domain" description="RRM" evidence="8">
    <location>
        <begin position="28"/>
        <end position="120"/>
    </location>
</feature>
<dbReference type="GO" id="GO:0019843">
    <property type="term" value="F:rRNA binding"/>
    <property type="evidence" value="ECO:0007669"/>
    <property type="project" value="TreeGrafter"/>
</dbReference>
<dbReference type="InterPro" id="IPR035979">
    <property type="entry name" value="RBD_domain_sf"/>
</dbReference>